<dbReference type="GO" id="GO:0005643">
    <property type="term" value="C:nuclear pore"/>
    <property type="evidence" value="ECO:0007669"/>
    <property type="project" value="UniProtKB-SubCell"/>
</dbReference>
<dbReference type="AlphaFoldDB" id="A0ABD0Y8F3"/>
<evidence type="ECO:0000256" key="9">
    <source>
        <dbReference type="ARBA" id="ARBA00023010"/>
    </source>
</evidence>
<evidence type="ECO:0000313" key="14">
    <source>
        <dbReference type="EMBL" id="KAL1123324.1"/>
    </source>
</evidence>
<feature type="transmembrane region" description="Helical" evidence="13">
    <location>
        <begin position="63"/>
        <end position="82"/>
    </location>
</feature>
<name>A0ABD0Y8F3_9HEMI</name>
<dbReference type="InterPro" id="IPR019049">
    <property type="entry name" value="Nucleoporin_prot_Ndc1/Nup"/>
</dbReference>
<reference evidence="14 15" key="1">
    <citation type="submission" date="2024-07" db="EMBL/GenBank/DDBJ databases">
        <title>Chromosome-level genome assembly of the water stick insect Ranatra chinensis (Heteroptera: Nepidae).</title>
        <authorList>
            <person name="Liu X."/>
        </authorList>
    </citation>
    <scope>NUCLEOTIDE SEQUENCE [LARGE SCALE GENOMIC DNA]</scope>
    <source>
        <strain evidence="14">Cailab_2021Rc</strain>
        <tissue evidence="14">Muscle</tissue>
    </source>
</reference>
<keyword evidence="10" id="KW-0906">Nuclear pore complex</keyword>
<evidence type="ECO:0000256" key="10">
    <source>
        <dbReference type="ARBA" id="ARBA00023132"/>
    </source>
</evidence>
<evidence type="ECO:0000256" key="5">
    <source>
        <dbReference type="ARBA" id="ARBA00022692"/>
    </source>
</evidence>
<dbReference type="EMBL" id="JBFDAA010000012">
    <property type="protein sequence ID" value="KAL1123324.1"/>
    <property type="molecule type" value="Genomic_DNA"/>
</dbReference>
<accession>A0ABD0Y8F3</accession>
<evidence type="ECO:0000256" key="3">
    <source>
        <dbReference type="ARBA" id="ARBA00005760"/>
    </source>
</evidence>
<comment type="caution">
    <text evidence="14">The sequence shown here is derived from an EMBL/GenBank/DDBJ whole genome shotgun (WGS) entry which is preliminary data.</text>
</comment>
<evidence type="ECO:0000256" key="8">
    <source>
        <dbReference type="ARBA" id="ARBA00022989"/>
    </source>
</evidence>
<evidence type="ECO:0000256" key="7">
    <source>
        <dbReference type="ARBA" id="ARBA00022927"/>
    </source>
</evidence>
<evidence type="ECO:0000256" key="11">
    <source>
        <dbReference type="ARBA" id="ARBA00023136"/>
    </source>
</evidence>
<keyword evidence="5 13" id="KW-0812">Transmembrane</keyword>
<dbReference type="GO" id="GO:0051028">
    <property type="term" value="P:mRNA transport"/>
    <property type="evidence" value="ECO:0007669"/>
    <property type="project" value="UniProtKB-KW"/>
</dbReference>
<proteinExistence type="inferred from homology"/>
<feature type="transmembrane region" description="Helical" evidence="13">
    <location>
        <begin position="103"/>
        <end position="122"/>
    </location>
</feature>
<keyword evidence="9" id="KW-0811">Translocation</keyword>
<keyword evidence="6" id="KW-0509">mRNA transport</keyword>
<dbReference type="GO" id="GO:0031965">
    <property type="term" value="C:nuclear membrane"/>
    <property type="evidence" value="ECO:0007669"/>
    <property type="project" value="UniProtKB-SubCell"/>
</dbReference>
<evidence type="ECO:0000256" key="13">
    <source>
        <dbReference type="SAM" id="Phobius"/>
    </source>
</evidence>
<evidence type="ECO:0000256" key="12">
    <source>
        <dbReference type="ARBA" id="ARBA00023242"/>
    </source>
</evidence>
<protein>
    <recommendedName>
        <fullName evidence="16">Nucleoporin NDC1</fullName>
    </recommendedName>
</protein>
<evidence type="ECO:0008006" key="16">
    <source>
        <dbReference type="Google" id="ProtNLM"/>
    </source>
</evidence>
<feature type="transmembrane region" description="Helical" evidence="13">
    <location>
        <begin position="246"/>
        <end position="268"/>
    </location>
</feature>
<dbReference type="PANTHER" id="PTHR13269:SF6">
    <property type="entry name" value="NUCLEOPORIN NDC1"/>
    <property type="match status" value="1"/>
</dbReference>
<keyword evidence="8 13" id="KW-1133">Transmembrane helix</keyword>
<evidence type="ECO:0000256" key="6">
    <source>
        <dbReference type="ARBA" id="ARBA00022816"/>
    </source>
</evidence>
<gene>
    <name evidence="14" type="ORF">AAG570_002410</name>
</gene>
<sequence length="555" mass="63224">METMDDLGAKVELGRELCLGRLLTASCWTLALQLCLLIGWSAVLQSLSSPSSWSSALAWWHPPLLILALVSQALFSCNDYLIEPQLNTNRLKIFLSKFSFRNLIVLTLYTTLGTSLALVYTSSGGSSAIWLPCEGDPSKWCLQEERFFLILGGLFLGTYFFLHDYLLAIRSFKFPILQQCKFTQLKSRLSSVVTASVRSTSAPVSVYVTAYYVWGKSARNVFCWLFSVSPPDNPIDSFFSLLRPSILFYFWLVACMVTISVRLTELLFNIWLTERHMFPLTSDSALTLKEALGGNSPRIIRHLACLDFYLMSAKDRDRRRAVFELSQPGGHPHTWNAIKTQCFALINDFVLGLEKGSRPTPEEPPIRLIRRPLHICHGEANKESLADPFRRPSIQHTDPLVRIFTNLRDWSLIKWAEVSHFQFISYFVGELSESKIDNLLLGGEQVMWVAHGLSHLACHSLEEDNYGVMQNDLPSIITSLLRLKVALDRIVKQGGLLKKSPKHDEFSFRMRNAMRASVKRSIYRLAIHFKMYILDLHLPKEIEQQMLTFVAFKAV</sequence>
<dbReference type="Pfam" id="PF09531">
    <property type="entry name" value="Ndc1_Nup"/>
    <property type="match status" value="1"/>
</dbReference>
<organism evidence="14 15">
    <name type="scientific">Ranatra chinensis</name>
    <dbReference type="NCBI Taxonomy" id="642074"/>
    <lineage>
        <taxon>Eukaryota</taxon>
        <taxon>Metazoa</taxon>
        <taxon>Ecdysozoa</taxon>
        <taxon>Arthropoda</taxon>
        <taxon>Hexapoda</taxon>
        <taxon>Insecta</taxon>
        <taxon>Pterygota</taxon>
        <taxon>Neoptera</taxon>
        <taxon>Paraneoptera</taxon>
        <taxon>Hemiptera</taxon>
        <taxon>Heteroptera</taxon>
        <taxon>Panheteroptera</taxon>
        <taxon>Nepomorpha</taxon>
        <taxon>Nepidae</taxon>
        <taxon>Ranatrinae</taxon>
        <taxon>Ranatra</taxon>
    </lineage>
</organism>
<comment type="subcellular location">
    <subcellularLocation>
        <location evidence="1">Nucleus membrane</location>
        <topology evidence="1">Multi-pass membrane protein</topology>
    </subcellularLocation>
    <subcellularLocation>
        <location evidence="2">Nucleus</location>
        <location evidence="2">Nuclear pore complex</location>
    </subcellularLocation>
</comment>
<keyword evidence="4" id="KW-0813">Transport</keyword>
<keyword evidence="7" id="KW-0653">Protein transport</keyword>
<dbReference type="PANTHER" id="PTHR13269">
    <property type="entry name" value="NUCLEOPORIN NDC1"/>
    <property type="match status" value="1"/>
</dbReference>
<evidence type="ECO:0000256" key="4">
    <source>
        <dbReference type="ARBA" id="ARBA00022448"/>
    </source>
</evidence>
<comment type="similarity">
    <text evidence="3">Belongs to the NDC1 family.</text>
</comment>
<evidence type="ECO:0000256" key="1">
    <source>
        <dbReference type="ARBA" id="ARBA00004232"/>
    </source>
</evidence>
<keyword evidence="15" id="KW-1185">Reference proteome</keyword>
<dbReference type="GO" id="GO:0015031">
    <property type="term" value="P:protein transport"/>
    <property type="evidence" value="ECO:0007669"/>
    <property type="project" value="UniProtKB-KW"/>
</dbReference>
<dbReference type="Proteomes" id="UP001558652">
    <property type="component" value="Unassembled WGS sequence"/>
</dbReference>
<feature type="transmembrane region" description="Helical" evidence="13">
    <location>
        <begin position="147"/>
        <end position="168"/>
    </location>
</feature>
<feature type="transmembrane region" description="Helical" evidence="13">
    <location>
        <begin position="21"/>
        <end position="43"/>
    </location>
</feature>
<evidence type="ECO:0000256" key="2">
    <source>
        <dbReference type="ARBA" id="ARBA00004567"/>
    </source>
</evidence>
<keyword evidence="12" id="KW-0539">Nucleus</keyword>
<keyword evidence="11 13" id="KW-0472">Membrane</keyword>
<evidence type="ECO:0000313" key="15">
    <source>
        <dbReference type="Proteomes" id="UP001558652"/>
    </source>
</evidence>